<organism evidence="1 2">
    <name type="scientific">Myxococcus virescens</name>
    <dbReference type="NCBI Taxonomy" id="83456"/>
    <lineage>
        <taxon>Bacteria</taxon>
        <taxon>Pseudomonadati</taxon>
        <taxon>Myxococcota</taxon>
        <taxon>Myxococcia</taxon>
        <taxon>Myxococcales</taxon>
        <taxon>Cystobacterineae</taxon>
        <taxon>Myxococcaceae</taxon>
        <taxon>Myxococcus</taxon>
    </lineage>
</organism>
<evidence type="ECO:0000313" key="2">
    <source>
        <dbReference type="Proteomes" id="UP000198717"/>
    </source>
</evidence>
<name>A0ABY0MQH5_9BACT</name>
<evidence type="ECO:0000313" key="1">
    <source>
        <dbReference type="EMBL" id="SDD66005.1"/>
    </source>
</evidence>
<dbReference type="Proteomes" id="UP000198717">
    <property type="component" value="Unassembled WGS sequence"/>
</dbReference>
<accession>A0ABY0MQH5</accession>
<reference evidence="1 2" key="1">
    <citation type="submission" date="2016-10" db="EMBL/GenBank/DDBJ databases">
        <authorList>
            <person name="Varghese N."/>
            <person name="Submissions S."/>
        </authorList>
    </citation>
    <scope>NUCLEOTIDE SEQUENCE [LARGE SCALE GENOMIC DNA]</scope>
    <source>
        <strain evidence="1 2">DSM 2260</strain>
    </source>
</reference>
<gene>
    <name evidence="1" type="ORF">SAMN04488504_102166</name>
</gene>
<sequence>MSGTLRVLAGDCQPTARAGELAARVYEVAAVMWAAEVVSAKRMTALAERLQDPRARARVMVLAAFCRAHASRLHARLATRRGPLPVATESHGGATIGVALKDEANFARRMADRYEVLAELARQHSDLQSAWVAELNRTEEQDRARELMMLAKGMAGGAP</sequence>
<proteinExistence type="predicted"/>
<comment type="caution">
    <text evidence="1">The sequence shown here is derived from an EMBL/GenBank/DDBJ whole genome shotgun (WGS) entry which is preliminary data.</text>
</comment>
<protein>
    <submittedName>
        <fullName evidence="1">Uncharacterized protein</fullName>
    </submittedName>
</protein>
<keyword evidence="2" id="KW-1185">Reference proteome</keyword>
<dbReference type="EMBL" id="FNAJ01000002">
    <property type="protein sequence ID" value="SDD66005.1"/>
    <property type="molecule type" value="Genomic_DNA"/>
</dbReference>